<gene>
    <name evidence="5" type="primary">ANK2</name>
    <name evidence="5" type="ORF">AK812_SmicGene24518</name>
</gene>
<dbReference type="InterPro" id="IPR036770">
    <property type="entry name" value="Ankyrin_rpt-contain_sf"/>
</dbReference>
<dbReference type="Proteomes" id="UP000186817">
    <property type="component" value="Unassembled WGS sequence"/>
</dbReference>
<evidence type="ECO:0000256" key="4">
    <source>
        <dbReference type="SAM" id="MobiDB-lite"/>
    </source>
</evidence>
<protein>
    <submittedName>
        <fullName evidence="5">Ankyrin-2</fullName>
    </submittedName>
</protein>
<keyword evidence="2 3" id="KW-0040">ANK repeat</keyword>
<dbReference type="SUPFAM" id="SSF48403">
    <property type="entry name" value="Ankyrin repeat"/>
    <property type="match status" value="1"/>
</dbReference>
<keyword evidence="6" id="KW-1185">Reference proteome</keyword>
<name>A0A1Q9DEG3_SYMMI</name>
<dbReference type="PANTHER" id="PTHR24198">
    <property type="entry name" value="ANKYRIN REPEAT AND PROTEIN KINASE DOMAIN-CONTAINING PROTEIN"/>
    <property type="match status" value="1"/>
</dbReference>
<dbReference type="EMBL" id="LSRX01000576">
    <property type="protein sequence ID" value="OLP93559.1"/>
    <property type="molecule type" value="Genomic_DNA"/>
</dbReference>
<evidence type="ECO:0000313" key="5">
    <source>
        <dbReference type="EMBL" id="OLP93559.1"/>
    </source>
</evidence>
<keyword evidence="1" id="KW-0677">Repeat</keyword>
<evidence type="ECO:0000256" key="3">
    <source>
        <dbReference type="PROSITE-ProRule" id="PRU00023"/>
    </source>
</evidence>
<sequence length="828" mass="89823">MGRQPIRAADVHNRSAVAASGPTTMPPAWQTVGSLVRISAEAQVMSFLAGEVAFSISGEQAAYAGHFLVQRFCLTVLQPASNRDLWKSKGSASLAAAVEVEPLGLGALCSGTKLDMTSGKEPGPGAPKATKVHESFFPMYLVKVSDFLAMEGVPESHDRLKQRGLLHEWNASMYTIRGGTLGHLTISLMVLERIFVSHQWLGRKHPDPTGEQVSVLRTALKRFIDGSLMIDLDVVSTTHGQENRFTPQTRQQVETGFLFFDWFAIPQITARAEGVNEEVTKSDAACAVKSIPAYVEAASLFIALVPFVPDRDRQEWCSYTTWLARGWCRAELWLHMLSSKPDTSVILVTSVTEAKFMFPLDWLENTIDSGDFTVEEDREAFRFYLARRSRMLGQNRSEWALQEFLNAFHFASLQEAATDQSSMNGLMCAVFSGDSGMIRELVGSRADVNWRSHGLGKAGYFDGQTILICAAKSHQPAGVLATLIELHADIHATMANGSTVLPMVRSPQQLEVIIRARADLNKLTYPVGNTPLGGACGAANSETIAALLRARCNPNPPVFGHGLSPLHSAIFFSRGNRCALKIVQLLLEHGANVNAIAAPTGAFRWGCQACRVYEAVVGTSRSSFRTRCFALLPGISPLGIASFIGDPDLVQFLLDFGADSSVPNTRGDFPEDLAAANGHLHLLPILLYKMWTKYALTGTADCSAVNQTIDAMLSALPPDSTEALIQGVWWYRLFLEGAVRPWRLSDLRDAFEGVPAQSQFSLLDAVARARTVLAWVSVADSGVTLGDAVVTIASSLPSTFSALQGRSIDLDGIATRFVESGAGSGLQE</sequence>
<comment type="caution">
    <text evidence="5">The sequence shown here is derived from an EMBL/GenBank/DDBJ whole genome shotgun (WGS) entry which is preliminary data.</text>
</comment>
<dbReference type="PROSITE" id="PS50088">
    <property type="entry name" value="ANK_REPEAT"/>
    <property type="match status" value="2"/>
</dbReference>
<dbReference type="Pfam" id="PF12796">
    <property type="entry name" value="Ank_2"/>
    <property type="match status" value="1"/>
</dbReference>
<organism evidence="5 6">
    <name type="scientific">Symbiodinium microadriaticum</name>
    <name type="common">Dinoflagellate</name>
    <name type="synonym">Zooxanthella microadriatica</name>
    <dbReference type="NCBI Taxonomy" id="2951"/>
    <lineage>
        <taxon>Eukaryota</taxon>
        <taxon>Sar</taxon>
        <taxon>Alveolata</taxon>
        <taxon>Dinophyceae</taxon>
        <taxon>Suessiales</taxon>
        <taxon>Symbiodiniaceae</taxon>
        <taxon>Symbiodinium</taxon>
    </lineage>
</organism>
<evidence type="ECO:0000313" key="6">
    <source>
        <dbReference type="Proteomes" id="UP000186817"/>
    </source>
</evidence>
<feature type="repeat" description="ANK" evidence="3">
    <location>
        <begin position="633"/>
        <end position="665"/>
    </location>
</feature>
<evidence type="ECO:0000256" key="2">
    <source>
        <dbReference type="ARBA" id="ARBA00023043"/>
    </source>
</evidence>
<feature type="repeat" description="ANK" evidence="3">
    <location>
        <begin position="561"/>
        <end position="598"/>
    </location>
</feature>
<feature type="region of interest" description="Disordered" evidence="4">
    <location>
        <begin position="1"/>
        <end position="23"/>
    </location>
</feature>
<dbReference type="InterPro" id="IPR002110">
    <property type="entry name" value="Ankyrin_rpt"/>
</dbReference>
<dbReference type="SMART" id="SM00248">
    <property type="entry name" value="ANK"/>
    <property type="match status" value="6"/>
</dbReference>
<evidence type="ECO:0000256" key="1">
    <source>
        <dbReference type="ARBA" id="ARBA00022737"/>
    </source>
</evidence>
<dbReference type="Gene3D" id="1.25.40.20">
    <property type="entry name" value="Ankyrin repeat-containing domain"/>
    <property type="match status" value="1"/>
</dbReference>
<dbReference type="PROSITE" id="PS50297">
    <property type="entry name" value="ANK_REP_REGION"/>
    <property type="match status" value="2"/>
</dbReference>
<proteinExistence type="predicted"/>
<dbReference type="AlphaFoldDB" id="A0A1Q9DEG3"/>
<accession>A0A1Q9DEG3</accession>
<dbReference type="OrthoDB" id="194358at2759"/>
<dbReference type="PANTHER" id="PTHR24198:SF165">
    <property type="entry name" value="ANKYRIN REPEAT-CONTAINING PROTEIN-RELATED"/>
    <property type="match status" value="1"/>
</dbReference>
<reference evidence="5 6" key="1">
    <citation type="submission" date="2016-02" db="EMBL/GenBank/DDBJ databases">
        <title>Genome analysis of coral dinoflagellate symbionts highlights evolutionary adaptations to a symbiotic lifestyle.</title>
        <authorList>
            <person name="Aranda M."/>
            <person name="Li Y."/>
            <person name="Liew Y.J."/>
            <person name="Baumgarten S."/>
            <person name="Simakov O."/>
            <person name="Wilson M."/>
            <person name="Piel J."/>
            <person name="Ashoor H."/>
            <person name="Bougouffa S."/>
            <person name="Bajic V.B."/>
            <person name="Ryu T."/>
            <person name="Ravasi T."/>
            <person name="Bayer T."/>
            <person name="Micklem G."/>
            <person name="Kim H."/>
            <person name="Bhak J."/>
            <person name="Lajeunesse T.C."/>
            <person name="Voolstra C.R."/>
        </authorList>
    </citation>
    <scope>NUCLEOTIDE SEQUENCE [LARGE SCALE GENOMIC DNA]</scope>
    <source>
        <strain evidence="5 6">CCMP2467</strain>
    </source>
</reference>
<dbReference type="GO" id="GO:0005737">
    <property type="term" value="C:cytoplasm"/>
    <property type="evidence" value="ECO:0007669"/>
    <property type="project" value="TreeGrafter"/>
</dbReference>